<dbReference type="STRING" id="1300341.I595_3004"/>
<sequence>MPLVSCSTKIKKGHDLITALSFFNEACSYNINNFLTNLAMPL</sequence>
<dbReference type="AlphaFoldDB" id="A0A0P7ACW1"/>
<name>A0A0P7ACW1_9FLAO</name>
<reference evidence="1 2" key="1">
    <citation type="submission" date="2015-09" db="EMBL/GenBank/DDBJ databases">
        <title>Genome sequence of the marine flavobacterium Croceitalea dokdonensis DOKDO 023 that contains proton- and sodium-pumping rhodopsins.</title>
        <authorList>
            <person name="Kwon S.-K."/>
            <person name="Lee H.K."/>
            <person name="Kwak M.-J."/>
            <person name="Kim J.F."/>
        </authorList>
    </citation>
    <scope>NUCLEOTIDE SEQUENCE [LARGE SCALE GENOMIC DNA]</scope>
    <source>
        <strain evidence="1 2">DOKDO 023</strain>
    </source>
</reference>
<comment type="caution">
    <text evidence="1">The sequence shown here is derived from an EMBL/GenBank/DDBJ whole genome shotgun (WGS) entry which is preliminary data.</text>
</comment>
<evidence type="ECO:0000313" key="1">
    <source>
        <dbReference type="EMBL" id="KPM31026.1"/>
    </source>
</evidence>
<dbReference type="EMBL" id="LDJX01000006">
    <property type="protein sequence ID" value="KPM31026.1"/>
    <property type="molecule type" value="Genomic_DNA"/>
</dbReference>
<protein>
    <submittedName>
        <fullName evidence="1">Uncharacterized protein</fullName>
    </submittedName>
</protein>
<dbReference type="Proteomes" id="UP000050280">
    <property type="component" value="Unassembled WGS sequence"/>
</dbReference>
<organism evidence="1 2">
    <name type="scientific">Croceitalea dokdonensis DOKDO 023</name>
    <dbReference type="NCBI Taxonomy" id="1300341"/>
    <lineage>
        <taxon>Bacteria</taxon>
        <taxon>Pseudomonadati</taxon>
        <taxon>Bacteroidota</taxon>
        <taxon>Flavobacteriia</taxon>
        <taxon>Flavobacteriales</taxon>
        <taxon>Flavobacteriaceae</taxon>
        <taxon>Croceitalea</taxon>
    </lineage>
</organism>
<evidence type="ECO:0000313" key="2">
    <source>
        <dbReference type="Proteomes" id="UP000050280"/>
    </source>
</evidence>
<gene>
    <name evidence="1" type="ORF">I595_3004</name>
</gene>
<keyword evidence="2" id="KW-1185">Reference proteome</keyword>
<accession>A0A0P7ACW1</accession>
<proteinExistence type="predicted"/>